<keyword evidence="3" id="KW-1185">Reference proteome</keyword>
<proteinExistence type="predicted"/>
<evidence type="ECO:0000313" key="3">
    <source>
        <dbReference type="Proteomes" id="UP000799771"/>
    </source>
</evidence>
<gene>
    <name evidence="2" type="ORF">P153DRAFT_397864</name>
</gene>
<sequence length="408" mass="46072">MVTDKKWKEWKQWQLPRLLFIVRPTGTYDNLHAASKEIIRQADEQKFEWAQYSNLFRHKYKARLGWIAAIVLYDNGNGWLRLRTKPTWKNKTAVITNVATLSDSATSMVVQSHKRTGDMGFTLPTQAKKPRTQYSHVPLPPNISIRSTSNATRARDVLRTTLFQADEFERDSVQSSKRETVLDTESCTFNPSKDVLALNQTFSSGSASTSDRSRVNRIYAVAFGLPLIRSDDIVEILVRDPLQFSDGTVLKASTRHKVIEASGLVKIDIGGNHHATSAAYRRTRQELLAHTAPKNLVKLNGQSVGIPIVDVRKWAEPKGLITVVDRIVTLINKTAEEKTRLILVRCDCGARLSLNGTLATIKETKRHLVGCEDAEDKKQPDRGAYCFCWACYTAFPSRRRYSAHLCEV</sequence>
<dbReference type="Proteomes" id="UP000799771">
    <property type="component" value="Unassembled WGS sequence"/>
</dbReference>
<name>A0A6A6A800_9PLEO</name>
<dbReference type="AlphaFoldDB" id="A0A6A6A800"/>
<evidence type="ECO:0000313" key="2">
    <source>
        <dbReference type="EMBL" id="KAF2127979.1"/>
    </source>
</evidence>
<protein>
    <submittedName>
        <fullName evidence="2">Uncharacterized protein</fullName>
    </submittedName>
</protein>
<dbReference type="GeneID" id="54412027"/>
<reference evidence="2" key="1">
    <citation type="journal article" date="2020" name="Stud. Mycol.">
        <title>101 Dothideomycetes genomes: a test case for predicting lifestyles and emergence of pathogens.</title>
        <authorList>
            <person name="Haridas S."/>
            <person name="Albert R."/>
            <person name="Binder M."/>
            <person name="Bloem J."/>
            <person name="Labutti K."/>
            <person name="Salamov A."/>
            <person name="Andreopoulos B."/>
            <person name="Baker S."/>
            <person name="Barry K."/>
            <person name="Bills G."/>
            <person name="Bluhm B."/>
            <person name="Cannon C."/>
            <person name="Castanera R."/>
            <person name="Culley D."/>
            <person name="Daum C."/>
            <person name="Ezra D."/>
            <person name="Gonzalez J."/>
            <person name="Henrissat B."/>
            <person name="Kuo A."/>
            <person name="Liang C."/>
            <person name="Lipzen A."/>
            <person name="Lutzoni F."/>
            <person name="Magnuson J."/>
            <person name="Mondo S."/>
            <person name="Nolan M."/>
            <person name="Ohm R."/>
            <person name="Pangilinan J."/>
            <person name="Park H.-J."/>
            <person name="Ramirez L."/>
            <person name="Alfaro M."/>
            <person name="Sun H."/>
            <person name="Tritt A."/>
            <person name="Yoshinaga Y."/>
            <person name="Zwiers L.-H."/>
            <person name="Turgeon B."/>
            <person name="Goodwin S."/>
            <person name="Spatafora J."/>
            <person name="Crous P."/>
            <person name="Grigoriev I."/>
        </authorList>
    </citation>
    <scope>NUCLEOTIDE SEQUENCE</scope>
    <source>
        <strain evidence="2">CBS 119687</strain>
    </source>
</reference>
<accession>A0A6A6A800</accession>
<feature type="region of interest" description="Disordered" evidence="1">
    <location>
        <begin position="123"/>
        <end position="146"/>
    </location>
</feature>
<dbReference type="RefSeq" id="XP_033522368.1">
    <property type="nucleotide sequence ID" value="XM_033671595.1"/>
</dbReference>
<organism evidence="2 3">
    <name type="scientific">Dothidotthia symphoricarpi CBS 119687</name>
    <dbReference type="NCBI Taxonomy" id="1392245"/>
    <lineage>
        <taxon>Eukaryota</taxon>
        <taxon>Fungi</taxon>
        <taxon>Dikarya</taxon>
        <taxon>Ascomycota</taxon>
        <taxon>Pezizomycotina</taxon>
        <taxon>Dothideomycetes</taxon>
        <taxon>Pleosporomycetidae</taxon>
        <taxon>Pleosporales</taxon>
        <taxon>Dothidotthiaceae</taxon>
        <taxon>Dothidotthia</taxon>
    </lineage>
</organism>
<dbReference type="EMBL" id="ML977509">
    <property type="protein sequence ID" value="KAF2127979.1"/>
    <property type="molecule type" value="Genomic_DNA"/>
</dbReference>
<evidence type="ECO:0000256" key="1">
    <source>
        <dbReference type="SAM" id="MobiDB-lite"/>
    </source>
</evidence>